<gene>
    <name evidence="1" type="ORF">C4B59_07415</name>
</gene>
<reference evidence="1" key="1">
    <citation type="submission" date="2018-01" db="EMBL/GenBank/DDBJ databases">
        <authorList>
            <person name="Krukenberg V."/>
        </authorList>
    </citation>
    <scope>NUCLEOTIDE SEQUENCE</scope>
    <source>
        <strain evidence="1">E20ANME2</strain>
    </source>
</reference>
<dbReference type="Proteomes" id="UP000248329">
    <property type="component" value="Unassembled WGS sequence"/>
</dbReference>
<name>A0AC61L3A0_9EURY</name>
<sequence length="414" mass="48394">MADIEIKRGYEVLPGNNVRFGIRVINTSDSAISDVEVILDYNKSFFDLEGSKIRELGTIPPDVPQTAKFVLKPRGCIHKAEIGAMVSYRDHRWKKRTPEMQPKEVHCVCPFLKEKSITRAEFLTLLDSGYLEERGVNFEGIMVDKVVDFLHHTCKNRLYRVDEIPIENGAILYLAGDTLGEKVYYLLTAVVKEYEGVTQVFLRANSDKSHGLNGFLNEILDNLRHLVLSAEAREIGIIKKEQVINIIDSVVQRTMFAGGESAASVNIKDSVVQRTEIKEDAEKQRRETKERRAREEGERKERESARQEEEERDAREESEKRERGEQEKLRREGEERKRKEKEEQERIRREEAEKKEREQKAKSEQEKKAREEAERRKKEEDERRRRGEEGRKAKEAAEQREKKRASREEARLRL</sequence>
<organism evidence="1 2">
    <name type="scientific">Candidatus Methanogaster sp</name>
    <dbReference type="NCBI Taxonomy" id="3386292"/>
    <lineage>
        <taxon>Archaea</taxon>
        <taxon>Methanobacteriati</taxon>
        <taxon>Methanobacteriota</taxon>
        <taxon>Stenosarchaea group</taxon>
        <taxon>Methanomicrobia</taxon>
        <taxon>Methanosarcinales</taxon>
        <taxon>ANME-2 cluster</taxon>
        <taxon>Candidatus Methanogasteraceae</taxon>
        <taxon>Candidatus Methanogaster</taxon>
    </lineage>
</organism>
<comment type="caution">
    <text evidence="1">The sequence shown here is derived from an EMBL/GenBank/DDBJ whole genome shotgun (WGS) entry which is preliminary data.</text>
</comment>
<proteinExistence type="predicted"/>
<protein>
    <submittedName>
        <fullName evidence="1">Uncharacterized protein</fullName>
    </submittedName>
</protein>
<dbReference type="EMBL" id="PQXF01000011">
    <property type="protein sequence ID" value="PXF60809.1"/>
    <property type="molecule type" value="Genomic_DNA"/>
</dbReference>
<evidence type="ECO:0000313" key="1">
    <source>
        <dbReference type="EMBL" id="PXF60809.1"/>
    </source>
</evidence>
<evidence type="ECO:0000313" key="2">
    <source>
        <dbReference type="Proteomes" id="UP000248329"/>
    </source>
</evidence>
<accession>A0AC61L3A0</accession>